<evidence type="ECO:0000256" key="1">
    <source>
        <dbReference type="ARBA" id="ARBA00022723"/>
    </source>
</evidence>
<keyword evidence="4" id="KW-0175">Coiled coil</keyword>
<dbReference type="InterPro" id="IPR001876">
    <property type="entry name" value="Znf_RanBP2"/>
</dbReference>
<feature type="domain" description="RanBP2-type" evidence="5">
    <location>
        <begin position="222"/>
        <end position="243"/>
    </location>
</feature>
<accession>A0A7C4UAV0</accession>
<evidence type="ECO:0000259" key="5">
    <source>
        <dbReference type="Pfam" id="PF00641"/>
    </source>
</evidence>
<dbReference type="AlphaFoldDB" id="A0A7C4UAV0"/>
<dbReference type="EMBL" id="DTHG01000080">
    <property type="protein sequence ID" value="HGW92131.1"/>
    <property type="molecule type" value="Genomic_DNA"/>
</dbReference>
<proteinExistence type="predicted"/>
<comment type="caution">
    <text evidence="6">The sequence shown here is derived from an EMBL/GenBank/DDBJ whole genome shotgun (WGS) entry which is preliminary data.</text>
</comment>
<dbReference type="Pfam" id="PF00641">
    <property type="entry name" value="Zn_ribbon_RanBP"/>
    <property type="match status" value="1"/>
</dbReference>
<protein>
    <submittedName>
        <fullName evidence="6">Zinc ribbon domain-containing protein</fullName>
    </submittedName>
</protein>
<feature type="coiled-coil region" evidence="4">
    <location>
        <begin position="64"/>
        <end position="126"/>
    </location>
</feature>
<keyword evidence="1" id="KW-0479">Metal-binding</keyword>
<evidence type="ECO:0000256" key="4">
    <source>
        <dbReference type="SAM" id="Coils"/>
    </source>
</evidence>
<organism evidence="6">
    <name type="scientific">candidate division WOR-3 bacterium</name>
    <dbReference type="NCBI Taxonomy" id="2052148"/>
    <lineage>
        <taxon>Bacteria</taxon>
        <taxon>Bacteria division WOR-3</taxon>
    </lineage>
</organism>
<evidence type="ECO:0000256" key="2">
    <source>
        <dbReference type="ARBA" id="ARBA00022771"/>
    </source>
</evidence>
<evidence type="ECO:0000256" key="3">
    <source>
        <dbReference type="ARBA" id="ARBA00022833"/>
    </source>
</evidence>
<evidence type="ECO:0000313" key="6">
    <source>
        <dbReference type="EMBL" id="HGW92131.1"/>
    </source>
</evidence>
<name>A0A7C4UAV0_UNCW3</name>
<gene>
    <name evidence="6" type="ORF">ENV67_06300</name>
</gene>
<keyword evidence="3" id="KW-0862">Zinc</keyword>
<dbReference type="GO" id="GO:0008270">
    <property type="term" value="F:zinc ion binding"/>
    <property type="evidence" value="ECO:0007669"/>
    <property type="project" value="UniProtKB-KW"/>
</dbReference>
<keyword evidence="2" id="KW-0863">Zinc-finger</keyword>
<sequence>MIDDEIIRLKNEREETLKKISLIEERRGTVRESVYQKVKSDYIAKLNEIENALKEKSGVIVDKIKSIEDEINNLHSQKESLEEQLEELDLRHSIGEYTDEQYESMLQELKSHITQIDEKIEFLNNEKVAYSELAPGAVSEETKEEKPKKKKTKEDEIVLPEVPKEEKLTEELFESTEISAEKAGIVETSAESAKPEVEDDWLSGLEKELGIGGEKEETAYIECPKCGFKNKPDAWYCENCGAELQK</sequence>
<reference evidence="6" key="1">
    <citation type="journal article" date="2020" name="mSystems">
        <title>Genome- and Community-Level Interaction Insights into Carbon Utilization and Element Cycling Functions of Hydrothermarchaeota in Hydrothermal Sediment.</title>
        <authorList>
            <person name="Zhou Z."/>
            <person name="Liu Y."/>
            <person name="Xu W."/>
            <person name="Pan J."/>
            <person name="Luo Z.H."/>
            <person name="Li M."/>
        </authorList>
    </citation>
    <scope>NUCLEOTIDE SEQUENCE [LARGE SCALE GENOMIC DNA]</scope>
    <source>
        <strain evidence="6">SpSt-780</strain>
    </source>
</reference>